<dbReference type="InterPro" id="IPR013761">
    <property type="entry name" value="SAM/pointed_sf"/>
</dbReference>
<evidence type="ECO:0000313" key="6">
    <source>
        <dbReference type="RefSeq" id="XP_014681130.1"/>
    </source>
</evidence>
<name>A0ABM1F9K9_PRICU</name>
<dbReference type="PROSITE" id="PS50105">
    <property type="entry name" value="SAM_DOMAIN"/>
    <property type="match status" value="1"/>
</dbReference>
<dbReference type="InterPro" id="IPR001660">
    <property type="entry name" value="SAM"/>
</dbReference>
<sequence>MAELLSKQQVQQSVVDGAVRVSPGSSPVPLRVQQKTSSLPDTGRAKPPPPARSVSLTSNSLERGMQPPGSGSPERGVAPPAGQSPAKTFHGQQDSTSSQEVRHSTFQAPTLQELRSAKGHHSQDSISSISSRDSGNIILISSNKLETSDTVPAAPAGMIPTAQGVIAGGMLNMSEYSGSGSRSYAGRDADRKSHNWTTCKVTDWSVAQVCQWLMALELEQYIPEFSGKNVDGNQLLMLDSSKLKSLGVTDSNDRAKLKKRIKDVRAGFEKEKKREEKEQKAREKQMKKQGRKTTAKC</sequence>
<dbReference type="Gene3D" id="1.10.150.50">
    <property type="entry name" value="Transcription Factor, Ets-1"/>
    <property type="match status" value="1"/>
</dbReference>
<proteinExistence type="predicted"/>
<evidence type="ECO:0000313" key="5">
    <source>
        <dbReference type="Proteomes" id="UP000695022"/>
    </source>
</evidence>
<dbReference type="SUPFAM" id="SSF47769">
    <property type="entry name" value="SAM/Pointed domain"/>
    <property type="match status" value="1"/>
</dbReference>
<feature type="region of interest" description="Disordered" evidence="3">
    <location>
        <begin position="1"/>
        <end position="105"/>
    </location>
</feature>
<dbReference type="PANTHER" id="PTHR16154:SF6">
    <property type="entry name" value="SPINOPHILIN, ISOFORM J"/>
    <property type="match status" value="1"/>
</dbReference>
<feature type="compositionally biased region" description="Polar residues" evidence="3">
    <location>
        <begin position="90"/>
        <end position="105"/>
    </location>
</feature>
<dbReference type="Proteomes" id="UP000695022">
    <property type="component" value="Unplaced"/>
</dbReference>
<keyword evidence="1" id="KW-0597">Phosphoprotein</keyword>
<keyword evidence="5" id="KW-1185">Reference proteome</keyword>
<feature type="compositionally biased region" description="Basic residues" evidence="3">
    <location>
        <begin position="287"/>
        <end position="297"/>
    </location>
</feature>
<dbReference type="InterPro" id="IPR043446">
    <property type="entry name" value="Neurabin-like"/>
</dbReference>
<accession>A0ABM1F9K9</accession>
<evidence type="ECO:0000256" key="2">
    <source>
        <dbReference type="ARBA" id="ARBA00023054"/>
    </source>
</evidence>
<feature type="domain" description="SAM" evidence="4">
    <location>
        <begin position="204"/>
        <end position="267"/>
    </location>
</feature>
<evidence type="ECO:0000256" key="1">
    <source>
        <dbReference type="ARBA" id="ARBA00022553"/>
    </source>
</evidence>
<organism evidence="5 6">
    <name type="scientific">Priapulus caudatus</name>
    <name type="common">Priapulid worm</name>
    <dbReference type="NCBI Taxonomy" id="37621"/>
    <lineage>
        <taxon>Eukaryota</taxon>
        <taxon>Metazoa</taxon>
        <taxon>Ecdysozoa</taxon>
        <taxon>Scalidophora</taxon>
        <taxon>Priapulida</taxon>
        <taxon>Priapulimorpha</taxon>
        <taxon>Priapulimorphida</taxon>
        <taxon>Priapulidae</taxon>
        <taxon>Priapulus</taxon>
    </lineage>
</organism>
<evidence type="ECO:0000259" key="4">
    <source>
        <dbReference type="PROSITE" id="PS50105"/>
    </source>
</evidence>
<gene>
    <name evidence="6" type="primary">LOC106821010</name>
</gene>
<feature type="compositionally biased region" description="Basic and acidic residues" evidence="3">
    <location>
        <begin position="266"/>
        <end position="286"/>
    </location>
</feature>
<dbReference type="CDD" id="cd09512">
    <property type="entry name" value="SAM_Neurabin-like"/>
    <property type="match status" value="1"/>
</dbReference>
<dbReference type="SMART" id="SM00454">
    <property type="entry name" value="SAM"/>
    <property type="match status" value="1"/>
</dbReference>
<dbReference type="PANTHER" id="PTHR16154">
    <property type="entry name" value="NEURABIN"/>
    <property type="match status" value="1"/>
</dbReference>
<dbReference type="Pfam" id="PF07647">
    <property type="entry name" value="SAM_2"/>
    <property type="match status" value="1"/>
</dbReference>
<protein>
    <submittedName>
        <fullName evidence="6">Uncharacterized protein LOC106821010</fullName>
    </submittedName>
</protein>
<dbReference type="RefSeq" id="XP_014681130.1">
    <property type="nucleotide sequence ID" value="XM_014825644.1"/>
</dbReference>
<keyword evidence="2" id="KW-0175">Coiled coil</keyword>
<dbReference type="GeneID" id="106821010"/>
<feature type="region of interest" description="Disordered" evidence="3">
    <location>
        <begin position="266"/>
        <end position="297"/>
    </location>
</feature>
<evidence type="ECO:0000256" key="3">
    <source>
        <dbReference type="SAM" id="MobiDB-lite"/>
    </source>
</evidence>
<reference evidence="6" key="1">
    <citation type="submission" date="2025-08" db="UniProtKB">
        <authorList>
            <consortium name="RefSeq"/>
        </authorList>
    </citation>
    <scope>IDENTIFICATION</scope>
</reference>